<organism evidence="1">
    <name type="scientific">Rhizophora mucronata</name>
    <name type="common">Asiatic mangrove</name>
    <dbReference type="NCBI Taxonomy" id="61149"/>
    <lineage>
        <taxon>Eukaryota</taxon>
        <taxon>Viridiplantae</taxon>
        <taxon>Streptophyta</taxon>
        <taxon>Embryophyta</taxon>
        <taxon>Tracheophyta</taxon>
        <taxon>Spermatophyta</taxon>
        <taxon>Magnoliopsida</taxon>
        <taxon>eudicotyledons</taxon>
        <taxon>Gunneridae</taxon>
        <taxon>Pentapetalae</taxon>
        <taxon>rosids</taxon>
        <taxon>fabids</taxon>
        <taxon>Malpighiales</taxon>
        <taxon>Rhizophoraceae</taxon>
        <taxon>Rhizophora</taxon>
    </lineage>
</organism>
<evidence type="ECO:0000313" key="1">
    <source>
        <dbReference type="EMBL" id="MBX64098.1"/>
    </source>
</evidence>
<name>A0A2P2QAS7_RHIMU</name>
<proteinExistence type="predicted"/>
<protein>
    <submittedName>
        <fullName evidence="1">Uncharacterized protein</fullName>
    </submittedName>
</protein>
<accession>A0A2P2QAS7</accession>
<dbReference type="AlphaFoldDB" id="A0A2P2QAS7"/>
<dbReference type="EMBL" id="GGEC01083614">
    <property type="protein sequence ID" value="MBX64098.1"/>
    <property type="molecule type" value="Transcribed_RNA"/>
</dbReference>
<reference evidence="1" key="1">
    <citation type="submission" date="2018-02" db="EMBL/GenBank/DDBJ databases">
        <title>Rhizophora mucronata_Transcriptome.</title>
        <authorList>
            <person name="Meera S.P."/>
            <person name="Sreeshan A."/>
            <person name="Augustine A."/>
        </authorList>
    </citation>
    <scope>NUCLEOTIDE SEQUENCE</scope>
    <source>
        <tissue evidence="1">Leaf</tissue>
    </source>
</reference>
<sequence length="47" mass="5580">MGKKRAKSKVKLLPILKLHYLVFFKDLSTHKKCIKDLFRYSVQTLKS</sequence>